<sequence length="30" mass="3321">MTYRRLHLLVEGQTEEVVVGAVLGSHLSPE</sequence>
<reference evidence="1 2" key="1">
    <citation type="submission" date="2020-08" db="EMBL/GenBank/DDBJ databases">
        <title>Sequencing the genomes of 1000 actinobacteria strains.</title>
        <authorList>
            <person name="Klenk H.-P."/>
        </authorList>
    </citation>
    <scope>NUCLEOTIDE SEQUENCE [LARGE SCALE GENOMIC DNA]</scope>
    <source>
        <strain evidence="1 2">DSM 45859</strain>
    </source>
</reference>
<dbReference type="AlphaFoldDB" id="A0A840J153"/>
<protein>
    <submittedName>
        <fullName evidence="1">Uncharacterized protein</fullName>
    </submittedName>
</protein>
<evidence type="ECO:0000313" key="2">
    <source>
        <dbReference type="Proteomes" id="UP000581769"/>
    </source>
</evidence>
<dbReference type="EMBL" id="JACHMG010000001">
    <property type="protein sequence ID" value="MBB4687152.1"/>
    <property type="molecule type" value="Genomic_DNA"/>
</dbReference>
<keyword evidence="2" id="KW-1185">Reference proteome</keyword>
<accession>A0A840J153</accession>
<organism evidence="1 2">
    <name type="scientific">Amycolatopsis jiangsuensis</name>
    <dbReference type="NCBI Taxonomy" id="1181879"/>
    <lineage>
        <taxon>Bacteria</taxon>
        <taxon>Bacillati</taxon>
        <taxon>Actinomycetota</taxon>
        <taxon>Actinomycetes</taxon>
        <taxon>Pseudonocardiales</taxon>
        <taxon>Pseudonocardiaceae</taxon>
        <taxon>Amycolatopsis</taxon>
    </lineage>
</organism>
<comment type="caution">
    <text evidence="1">The sequence shown here is derived from an EMBL/GenBank/DDBJ whole genome shotgun (WGS) entry which is preliminary data.</text>
</comment>
<dbReference type="Proteomes" id="UP000581769">
    <property type="component" value="Unassembled WGS sequence"/>
</dbReference>
<gene>
    <name evidence="1" type="ORF">BJY18_004637</name>
</gene>
<evidence type="ECO:0000313" key="1">
    <source>
        <dbReference type="EMBL" id="MBB4687152.1"/>
    </source>
</evidence>
<name>A0A840J153_9PSEU</name>
<proteinExistence type="predicted"/>